<dbReference type="EMBL" id="JH930468">
    <property type="protein sequence ID" value="EKM61021.1"/>
    <property type="molecule type" value="Genomic_DNA"/>
</dbReference>
<dbReference type="PANTHER" id="PTHR37543">
    <property type="entry name" value="CCCH ZINC FINGER DNA BINDING PROTEIN (AFU_ORTHOLOGUE AFUA_5G12760)"/>
    <property type="match status" value="1"/>
</dbReference>
<feature type="coiled-coil region" evidence="2">
    <location>
        <begin position="450"/>
        <end position="505"/>
    </location>
</feature>
<keyword evidence="6" id="KW-1185">Reference proteome</keyword>
<feature type="zinc finger region" description="C3H1-type" evidence="1">
    <location>
        <begin position="755"/>
        <end position="782"/>
    </location>
</feature>
<gene>
    <name evidence="5" type="ORF">PHACADRAFT_168384</name>
</gene>
<dbReference type="KEGG" id="pco:PHACADRAFT_168384"/>
<dbReference type="OrthoDB" id="2270193at2759"/>
<evidence type="ECO:0000259" key="4">
    <source>
        <dbReference type="PROSITE" id="PS50103"/>
    </source>
</evidence>
<feature type="region of interest" description="Disordered" evidence="3">
    <location>
        <begin position="846"/>
        <end position="908"/>
    </location>
</feature>
<evidence type="ECO:0000256" key="2">
    <source>
        <dbReference type="SAM" id="Coils"/>
    </source>
</evidence>
<feature type="domain" description="C3H1-type" evidence="4">
    <location>
        <begin position="755"/>
        <end position="782"/>
    </location>
</feature>
<feature type="region of interest" description="Disordered" evidence="3">
    <location>
        <begin position="723"/>
        <end position="742"/>
    </location>
</feature>
<dbReference type="PROSITE" id="PS50103">
    <property type="entry name" value="ZF_C3H1"/>
    <property type="match status" value="1"/>
</dbReference>
<feature type="region of interest" description="Disordered" evidence="3">
    <location>
        <begin position="221"/>
        <end position="247"/>
    </location>
</feature>
<dbReference type="HOGENOM" id="CLU_014828_0_0_1"/>
<protein>
    <recommendedName>
        <fullName evidence="4">C3H1-type domain-containing protein</fullName>
    </recommendedName>
</protein>
<proteinExistence type="predicted"/>
<keyword evidence="1" id="KW-0862">Zinc</keyword>
<keyword evidence="1" id="KW-0863">Zinc-finger</keyword>
<feature type="region of interest" description="Disordered" evidence="3">
    <location>
        <begin position="151"/>
        <end position="203"/>
    </location>
</feature>
<dbReference type="GO" id="GO:0008270">
    <property type="term" value="F:zinc ion binding"/>
    <property type="evidence" value="ECO:0007669"/>
    <property type="project" value="UniProtKB-KW"/>
</dbReference>
<keyword evidence="2" id="KW-0175">Coiled coil</keyword>
<sequence>MSPSPLSLGTVHTALQYIAPPSQLDQPLPPFLLSRPLLQRHHFLSISTDDPVQYLCWPSETSTRAVDLLENLPRPVDDDALRTYSVRYTSDTEHTYAHVALHAPGEADAVRLVFQWDELDGWKFHDTKLMPFPKECKTELSEVSSFQASLSSSPQSDAVAPAYNPYRFSDQSDDESDDDYWNAYGASDADGPSAMNALASSKDADDGEDAYWARYATVQGTADSTIPSPPIQRRRPDPYADPSHDTHAVESPYALPVPACVDSEVLQIPPSLMRQERPTGSRMSDPASPKALARLLAEISPRHSLAVLDDFEDIEAPALESDTSDAATSSDDALGLITSAEESPVVHEALGATTKEFGAALERDEEDEALRQSLKGLYTLWKQSRNGRGASFGHGSRASFLRIVQDVPSRKFCCEDLGCVLADMDDPEDGSTTGEYEQWERLLNEQTGLFRRTTARNKELEARVEELEREVAVWKIAHKAVEDEKNASNKQVSRLERSIGSLKEDSPLILCLIDGDGNIFSPQLIRDGLAGGRRAAKVLTQGLTEHMASLDPGHGGSAGRGEIWLTIYCNKKGLTEALTANDLCTAEQFDQFVMGFNQATPLFSFVDVGVGKEAADSKIKEFLRVFTRFPQTSRVFFGGAHDNGYTSALNYLANEGLHHKLTILRGYREFAFEVKSLNLPFLDIPGLFMTERLQTINYKRQQNVHTGNIQPVQVQDFDKFRNRPSPALQTQGVPGSPGKKAENGRMPIPGLPLHKHRPPPCNFFYLMHCKHGNKCRYAHDYILDEKHVMELRENAKKWPCPDLNRDKPCLLGIVCPMAHQCPNGAKCIYAKTGKCKFSKPMHVGAADSTQASTPVRSPSPASTTNPYIETSSTPDDSAYDDVFMPFFGAPPGLSKPQKPPQKSRSHSP</sequence>
<organism evidence="5 6">
    <name type="scientific">Phanerochaete carnosa (strain HHB-10118-sp)</name>
    <name type="common">White-rot fungus</name>
    <name type="synonym">Peniophora carnosa</name>
    <dbReference type="NCBI Taxonomy" id="650164"/>
    <lineage>
        <taxon>Eukaryota</taxon>
        <taxon>Fungi</taxon>
        <taxon>Dikarya</taxon>
        <taxon>Basidiomycota</taxon>
        <taxon>Agaricomycotina</taxon>
        <taxon>Agaricomycetes</taxon>
        <taxon>Polyporales</taxon>
        <taxon>Phanerochaetaceae</taxon>
        <taxon>Phanerochaete</taxon>
    </lineage>
</organism>
<dbReference type="RefSeq" id="XP_007390457.1">
    <property type="nucleotide sequence ID" value="XM_007390395.1"/>
</dbReference>
<dbReference type="PANTHER" id="PTHR37543:SF1">
    <property type="entry name" value="CCCH ZINC FINGER DNA BINDING PROTEIN (AFU_ORTHOLOGUE AFUA_5G12760)"/>
    <property type="match status" value="1"/>
</dbReference>
<dbReference type="InterPro" id="IPR000571">
    <property type="entry name" value="Znf_CCCH"/>
</dbReference>
<keyword evidence="1" id="KW-0479">Metal-binding</keyword>
<evidence type="ECO:0000313" key="6">
    <source>
        <dbReference type="Proteomes" id="UP000008370"/>
    </source>
</evidence>
<dbReference type="InParanoid" id="K5VDG4"/>
<feature type="compositionally biased region" description="Basic and acidic residues" evidence="3">
    <location>
        <begin position="234"/>
        <end position="247"/>
    </location>
</feature>
<evidence type="ECO:0000256" key="1">
    <source>
        <dbReference type="PROSITE-ProRule" id="PRU00723"/>
    </source>
</evidence>
<feature type="compositionally biased region" description="Polar residues" evidence="3">
    <location>
        <begin position="847"/>
        <end position="875"/>
    </location>
</feature>
<accession>K5VDG4</accession>
<evidence type="ECO:0000256" key="3">
    <source>
        <dbReference type="SAM" id="MobiDB-lite"/>
    </source>
</evidence>
<dbReference type="Pfam" id="PF25540">
    <property type="entry name" value="DUF7923"/>
    <property type="match status" value="1"/>
</dbReference>
<dbReference type="InterPro" id="IPR057683">
    <property type="entry name" value="DUF7923"/>
</dbReference>
<feature type="compositionally biased region" description="Acidic residues" evidence="3">
    <location>
        <begin position="171"/>
        <end position="180"/>
    </location>
</feature>
<dbReference type="GeneID" id="18909433"/>
<name>K5VDG4_PHACS</name>
<dbReference type="Proteomes" id="UP000008370">
    <property type="component" value="Unassembled WGS sequence"/>
</dbReference>
<reference evidence="5 6" key="1">
    <citation type="journal article" date="2012" name="BMC Genomics">
        <title>Comparative genomics of the white-rot fungi, Phanerochaete carnosa and P. chrysosporium, to elucidate the genetic basis of the distinct wood types they colonize.</title>
        <authorList>
            <person name="Suzuki H."/>
            <person name="MacDonald J."/>
            <person name="Syed K."/>
            <person name="Salamov A."/>
            <person name="Hori C."/>
            <person name="Aerts A."/>
            <person name="Henrissat B."/>
            <person name="Wiebenga A."/>
            <person name="vanKuyk P.A."/>
            <person name="Barry K."/>
            <person name="Lindquist E."/>
            <person name="LaButti K."/>
            <person name="Lapidus A."/>
            <person name="Lucas S."/>
            <person name="Coutinho P."/>
            <person name="Gong Y."/>
            <person name="Samejima M."/>
            <person name="Mahadevan R."/>
            <person name="Abou-Zaid M."/>
            <person name="de Vries R.P."/>
            <person name="Igarashi K."/>
            <person name="Yadav J.S."/>
            <person name="Grigoriev I.V."/>
            <person name="Master E.R."/>
        </authorList>
    </citation>
    <scope>NUCLEOTIDE SEQUENCE [LARGE SCALE GENOMIC DNA]</scope>
    <source>
        <strain evidence="5 6">HHB-10118-sp</strain>
    </source>
</reference>
<dbReference type="AlphaFoldDB" id="K5VDG4"/>
<evidence type="ECO:0000313" key="5">
    <source>
        <dbReference type="EMBL" id="EKM61021.1"/>
    </source>
</evidence>
<dbReference type="Gene3D" id="4.10.1000.10">
    <property type="entry name" value="Zinc finger, CCCH-type"/>
    <property type="match status" value="1"/>
</dbReference>